<dbReference type="EMBL" id="BDIP01006023">
    <property type="protein sequence ID" value="GCA64064.1"/>
    <property type="molecule type" value="Genomic_DNA"/>
</dbReference>
<proteinExistence type="predicted"/>
<feature type="non-terminal residue" evidence="2">
    <location>
        <position position="1"/>
    </location>
</feature>
<organism evidence="2 3">
    <name type="scientific">Kipferlia bialata</name>
    <dbReference type="NCBI Taxonomy" id="797122"/>
    <lineage>
        <taxon>Eukaryota</taxon>
        <taxon>Metamonada</taxon>
        <taxon>Carpediemonas-like organisms</taxon>
        <taxon>Kipferlia</taxon>
    </lineage>
</organism>
<evidence type="ECO:0000313" key="3">
    <source>
        <dbReference type="Proteomes" id="UP000265618"/>
    </source>
</evidence>
<feature type="compositionally biased region" description="Basic and acidic residues" evidence="1">
    <location>
        <begin position="1"/>
        <end position="20"/>
    </location>
</feature>
<protein>
    <submittedName>
        <fullName evidence="2">Uncharacterized protein</fullName>
    </submittedName>
</protein>
<dbReference type="AlphaFoldDB" id="A0A391NRQ4"/>
<accession>A0A391NRQ4</accession>
<comment type="caution">
    <text evidence="2">The sequence shown here is derived from an EMBL/GenBank/DDBJ whole genome shotgun (WGS) entry which is preliminary data.</text>
</comment>
<evidence type="ECO:0000256" key="1">
    <source>
        <dbReference type="SAM" id="MobiDB-lite"/>
    </source>
</evidence>
<dbReference type="Proteomes" id="UP000265618">
    <property type="component" value="Unassembled WGS sequence"/>
</dbReference>
<name>A0A391NRQ4_9EUKA</name>
<feature type="region of interest" description="Disordered" evidence="1">
    <location>
        <begin position="1"/>
        <end position="27"/>
    </location>
</feature>
<keyword evidence="3" id="KW-1185">Reference proteome</keyword>
<gene>
    <name evidence="2" type="ORF">KIPB_013052</name>
</gene>
<sequence>ERQVERERKTVSAERAREAINHSWIAT</sequence>
<reference evidence="2 3" key="1">
    <citation type="journal article" date="2018" name="PLoS ONE">
        <title>The draft genome of Kipferlia bialata reveals reductive genome evolution in fornicate parasites.</title>
        <authorList>
            <person name="Tanifuji G."/>
            <person name="Takabayashi S."/>
            <person name="Kume K."/>
            <person name="Takagi M."/>
            <person name="Nakayama T."/>
            <person name="Kamikawa R."/>
            <person name="Inagaki Y."/>
            <person name="Hashimoto T."/>
        </authorList>
    </citation>
    <scope>NUCLEOTIDE SEQUENCE [LARGE SCALE GENOMIC DNA]</scope>
    <source>
        <strain evidence="2">NY0173</strain>
    </source>
</reference>
<evidence type="ECO:0000313" key="2">
    <source>
        <dbReference type="EMBL" id="GCA64064.1"/>
    </source>
</evidence>